<evidence type="ECO:0000313" key="1">
    <source>
        <dbReference type="EMBL" id="MFC4542986.1"/>
    </source>
</evidence>
<evidence type="ECO:0000313" key="2">
    <source>
        <dbReference type="Proteomes" id="UP001595898"/>
    </source>
</evidence>
<dbReference type="EMBL" id="JBHSFA010000007">
    <property type="protein sequence ID" value="MFC4542986.1"/>
    <property type="molecule type" value="Genomic_DNA"/>
</dbReference>
<dbReference type="AlphaFoldDB" id="A0ABD5PSQ7"/>
<proteinExistence type="predicted"/>
<protein>
    <submittedName>
        <fullName evidence="1">Uncharacterized protein</fullName>
    </submittedName>
</protein>
<gene>
    <name evidence="1" type="ORF">ACFO5R_13745</name>
</gene>
<reference evidence="1 2" key="1">
    <citation type="journal article" date="2019" name="Int. J. Syst. Evol. Microbiol.">
        <title>The Global Catalogue of Microorganisms (GCM) 10K type strain sequencing project: providing services to taxonomists for standard genome sequencing and annotation.</title>
        <authorList>
            <consortium name="The Broad Institute Genomics Platform"/>
            <consortium name="The Broad Institute Genome Sequencing Center for Infectious Disease"/>
            <person name="Wu L."/>
            <person name="Ma J."/>
        </authorList>
    </citation>
    <scope>NUCLEOTIDE SEQUENCE [LARGE SCALE GENOMIC DNA]</scope>
    <source>
        <strain evidence="1 2">WLHS5</strain>
    </source>
</reference>
<accession>A0ABD5PSQ7</accession>
<dbReference type="Proteomes" id="UP001595898">
    <property type="component" value="Unassembled WGS sequence"/>
</dbReference>
<dbReference type="RefSeq" id="WP_250140328.1">
    <property type="nucleotide sequence ID" value="NZ_JALIQP010000002.1"/>
</dbReference>
<name>A0ABD5PSQ7_9EURY</name>
<keyword evidence="2" id="KW-1185">Reference proteome</keyword>
<organism evidence="1 2">
    <name type="scientific">Halosolutus amylolyticus</name>
    <dbReference type="NCBI Taxonomy" id="2932267"/>
    <lineage>
        <taxon>Archaea</taxon>
        <taxon>Methanobacteriati</taxon>
        <taxon>Methanobacteriota</taxon>
        <taxon>Stenosarchaea group</taxon>
        <taxon>Halobacteria</taxon>
        <taxon>Halobacteriales</taxon>
        <taxon>Natrialbaceae</taxon>
        <taxon>Halosolutus</taxon>
    </lineage>
</organism>
<sequence>MASSELSGRGRTLQLRPVATVDANATVRHVDQFDEETLSALWSAIETDRSLPAAGTGLEPGDVVVFTDYYRVDRV</sequence>
<comment type="caution">
    <text evidence="1">The sequence shown here is derived from an EMBL/GenBank/DDBJ whole genome shotgun (WGS) entry which is preliminary data.</text>
</comment>